<keyword evidence="2" id="KW-0540">Nuclease</keyword>
<evidence type="ECO:0000259" key="1">
    <source>
        <dbReference type="PROSITE" id="PS50878"/>
    </source>
</evidence>
<dbReference type="InterPro" id="IPR000477">
    <property type="entry name" value="RT_dom"/>
</dbReference>
<dbReference type="Gene3D" id="1.10.30.50">
    <property type="match status" value="1"/>
</dbReference>
<dbReference type="InterPro" id="IPR002711">
    <property type="entry name" value="HNH"/>
</dbReference>
<keyword evidence="2" id="KW-0255">Endonuclease</keyword>
<dbReference type="PROSITE" id="PS50878">
    <property type="entry name" value="RT_POL"/>
    <property type="match status" value="1"/>
</dbReference>
<organism evidence="2">
    <name type="scientific">Chlamydomonas applanata</name>
    <name type="common">Chlamydomonas humicola</name>
    <dbReference type="NCBI Taxonomy" id="35704"/>
    <lineage>
        <taxon>Eukaryota</taxon>
        <taxon>Viridiplantae</taxon>
        <taxon>Chlorophyta</taxon>
        <taxon>core chlorophytes</taxon>
        <taxon>Chlorophyceae</taxon>
        <taxon>CS clade</taxon>
        <taxon>Chlamydomonadales</taxon>
        <taxon>Chlamydomonadaceae</taxon>
        <taxon>Chlamydomonas</taxon>
    </lineage>
</organism>
<dbReference type="InterPro" id="IPR013597">
    <property type="entry name" value="Mat_intron_G2"/>
</dbReference>
<dbReference type="Pfam" id="PF00078">
    <property type="entry name" value="RVT_1"/>
    <property type="match status" value="1"/>
</dbReference>
<feature type="domain" description="Reverse transcriptase" evidence="1">
    <location>
        <begin position="125"/>
        <end position="380"/>
    </location>
</feature>
<dbReference type="GO" id="GO:0004519">
    <property type="term" value="F:endonuclease activity"/>
    <property type="evidence" value="ECO:0007669"/>
    <property type="project" value="UniProtKB-KW"/>
</dbReference>
<dbReference type="AlphaFoldDB" id="A0A0S2LPB2"/>
<dbReference type="PANTHER" id="PTHR34047:SF10">
    <property type="entry name" value="GROUP II INTRON-ASSOCIATED OPEN READING FRAME"/>
    <property type="match status" value="1"/>
</dbReference>
<keyword evidence="2" id="KW-0548">Nucleotidyltransferase</keyword>
<dbReference type="InterPro" id="IPR003615">
    <property type="entry name" value="HNH_nuc"/>
</dbReference>
<dbReference type="InterPro" id="IPR043502">
    <property type="entry name" value="DNA/RNA_pol_sf"/>
</dbReference>
<keyword evidence="2" id="KW-0695">RNA-directed DNA polymerase</keyword>
<keyword evidence="2" id="KW-0150">Chloroplast</keyword>
<dbReference type="GO" id="GO:0003964">
    <property type="term" value="F:RNA-directed DNA polymerase activity"/>
    <property type="evidence" value="ECO:0007669"/>
    <property type="project" value="UniProtKB-KW"/>
</dbReference>
<keyword evidence="2" id="KW-0378">Hydrolase</keyword>
<dbReference type="SMART" id="SM00507">
    <property type="entry name" value="HNHc"/>
    <property type="match status" value="1"/>
</dbReference>
<dbReference type="EMBL" id="KT625417">
    <property type="protein sequence ID" value="ALO63249.1"/>
    <property type="molecule type" value="Genomic_DNA"/>
</dbReference>
<dbReference type="Pfam" id="PF01844">
    <property type="entry name" value="HNH"/>
    <property type="match status" value="1"/>
</dbReference>
<dbReference type="CDD" id="cd01651">
    <property type="entry name" value="RT_G2_intron"/>
    <property type="match status" value="1"/>
</dbReference>
<sequence>MPTSIAEYRVIKANVAMNKSTTQRTTSSKFKSLEWKRIKWKPIMVAVQKWQQRIYSASKVGNLKEVRRVQRTLLNSYSARLLAVRKVTQDNRGKKTAGVDGKKSLSPTQRLVLTRELKLGIKASPIRRVWIPKPGRVEKRLKRIDEVDSLLGIPTIKDRALQALVKLALEPEWEAKFEADNYGFRPGRGAHDAMKSVLNNLQKKAKFVLDADISKCFDRINHEALLNKLNLKGLMRWQIKQWLKAGILDNLVLTNPEMGTPQGGIISPLLANIALHGLEERLRAYAINQPMFYPGGAAMSKDRRADSISYIRYADDFVIMHDRLDILLACKEITIQFLAEMGLELSPTKTRITHTLDVSEELKQQFGVEKPGFKFLGFEIRHIATKYRSDFVQNKPLGYRIQILPTVEKQLAHSRQIGKIIRKNSNLSQEALIKILNPIIRGWRNYFGVSSALQFGVFQKLDHLLFLKLKSWARKRKNTKALWKTVDGDNWMFSPPGSSVSLEKYSTHHISIFDYKKNREDKNPFDGDYLYWAKRTGRSPLLTSTQTKLLAKQQYKCKFCDLLFNSDDLLEIDHIIPRSQGGPNRIDNLQILHRHCHDVKSTTDPKKLSMTGALLSE</sequence>
<dbReference type="SUPFAM" id="SSF56672">
    <property type="entry name" value="DNA/RNA polymerases"/>
    <property type="match status" value="1"/>
</dbReference>
<evidence type="ECO:0000313" key="2">
    <source>
        <dbReference type="EMBL" id="ALO63249.1"/>
    </source>
</evidence>
<reference evidence="2" key="1">
    <citation type="journal article" date="2015" name="BMC Evol. Biol.">
        <title>Chloroplast phylogenomic analysis of chlorophyte green algae identifies a novel lineage sister to the Sphaeropleales (Chlorophyceae).</title>
        <authorList>
            <person name="Lemieux C."/>
            <person name="Vincent A.T."/>
            <person name="Labarre A."/>
            <person name="Otis C."/>
            <person name="Turmel M."/>
        </authorList>
    </citation>
    <scope>NUCLEOTIDE SEQUENCE</scope>
</reference>
<keyword evidence="2" id="KW-0808">Transferase</keyword>
<accession>A0A0S2LPB2</accession>
<dbReference type="GO" id="GO:0008270">
    <property type="term" value="F:zinc ion binding"/>
    <property type="evidence" value="ECO:0007669"/>
    <property type="project" value="InterPro"/>
</dbReference>
<keyword evidence="2" id="KW-0934">Plastid</keyword>
<name>A0A0S2LPB2_CHLAP</name>
<gene>
    <name evidence="2" type="primary">orf617</name>
</gene>
<dbReference type="InterPro" id="IPR051083">
    <property type="entry name" value="GrpII_Intron_Splice-Mob/Def"/>
</dbReference>
<dbReference type="CDD" id="cd00085">
    <property type="entry name" value="HNHc"/>
    <property type="match status" value="1"/>
</dbReference>
<dbReference type="PANTHER" id="PTHR34047">
    <property type="entry name" value="NUCLEAR INTRON MATURASE 1, MITOCHONDRIAL-RELATED"/>
    <property type="match status" value="1"/>
</dbReference>
<geneLocation type="chloroplast" evidence="2"/>
<proteinExistence type="predicted"/>
<protein>
    <submittedName>
        <fullName evidence="2">Putative reverse transcriptase, intron maturase and HNH endonuclease</fullName>
    </submittedName>
</protein>
<dbReference type="InterPro" id="IPR025960">
    <property type="entry name" value="RVT_N"/>
</dbReference>
<dbReference type="Pfam" id="PF08388">
    <property type="entry name" value="GIIM"/>
    <property type="match status" value="1"/>
</dbReference>
<dbReference type="Pfam" id="PF13655">
    <property type="entry name" value="RVT_N"/>
    <property type="match status" value="1"/>
</dbReference>
<dbReference type="GO" id="GO:0003676">
    <property type="term" value="F:nucleic acid binding"/>
    <property type="evidence" value="ECO:0007669"/>
    <property type="project" value="InterPro"/>
</dbReference>